<name>A0ABZ2LWB7_9BACT</name>
<proteinExistence type="predicted"/>
<evidence type="ECO:0000256" key="5">
    <source>
        <dbReference type="ARBA" id="ARBA00023136"/>
    </source>
</evidence>
<evidence type="ECO:0000256" key="2">
    <source>
        <dbReference type="ARBA" id="ARBA00022475"/>
    </source>
</evidence>
<accession>A0ABZ2LWB7</accession>
<protein>
    <submittedName>
        <fullName evidence="8">DUF3817 domain-containing protein</fullName>
    </submittedName>
</protein>
<feature type="transmembrane region" description="Helical" evidence="6">
    <location>
        <begin position="12"/>
        <end position="30"/>
    </location>
</feature>
<dbReference type="PANTHER" id="PTHR40077">
    <property type="entry name" value="MEMBRANE PROTEIN-RELATED"/>
    <property type="match status" value="1"/>
</dbReference>
<dbReference type="NCBIfam" id="TIGR03954">
    <property type="entry name" value="integ_memb_HG"/>
    <property type="match status" value="1"/>
</dbReference>
<dbReference type="Pfam" id="PF12823">
    <property type="entry name" value="DUF3817"/>
    <property type="match status" value="1"/>
</dbReference>
<evidence type="ECO:0000313" key="8">
    <source>
        <dbReference type="EMBL" id="WXB15032.1"/>
    </source>
</evidence>
<reference evidence="8 9" key="1">
    <citation type="submission" date="2021-12" db="EMBL/GenBank/DDBJ databases">
        <title>Discovery of the Pendulisporaceae a myxobacterial family with distinct sporulation behavior and unique specialized metabolism.</title>
        <authorList>
            <person name="Garcia R."/>
            <person name="Popoff A."/>
            <person name="Bader C.D."/>
            <person name="Loehr J."/>
            <person name="Walesch S."/>
            <person name="Walt C."/>
            <person name="Boldt J."/>
            <person name="Bunk B."/>
            <person name="Haeckl F.J.F.P.J."/>
            <person name="Gunesch A.P."/>
            <person name="Birkelbach J."/>
            <person name="Nuebel U."/>
            <person name="Pietschmann T."/>
            <person name="Bach T."/>
            <person name="Mueller R."/>
        </authorList>
    </citation>
    <scope>NUCLEOTIDE SEQUENCE [LARGE SCALE GENOMIC DNA]</scope>
    <source>
        <strain evidence="8 9">MSr11954</strain>
    </source>
</reference>
<evidence type="ECO:0000256" key="6">
    <source>
        <dbReference type="SAM" id="Phobius"/>
    </source>
</evidence>
<feature type="domain" description="DUF3817" evidence="7">
    <location>
        <begin position="4"/>
        <end position="92"/>
    </location>
</feature>
<keyword evidence="4 6" id="KW-1133">Transmembrane helix</keyword>
<evidence type="ECO:0000313" key="9">
    <source>
        <dbReference type="Proteomes" id="UP001370348"/>
    </source>
</evidence>
<keyword evidence="9" id="KW-1185">Reference proteome</keyword>
<keyword evidence="3 6" id="KW-0812">Transmembrane</keyword>
<evidence type="ECO:0000256" key="3">
    <source>
        <dbReference type="ARBA" id="ARBA00022692"/>
    </source>
</evidence>
<evidence type="ECO:0000259" key="7">
    <source>
        <dbReference type="Pfam" id="PF12823"/>
    </source>
</evidence>
<sequence length="101" mass="11003">MSALRTLRLVGLLEGVSFLVLLLVAMPLKYMAGLPIAVRIVGSLHGLLFLMFVSTLFRTATERQWPLRRSLLAFGASLVPGGTFVLDRALRRELADAVGHG</sequence>
<feature type="transmembrane region" description="Helical" evidence="6">
    <location>
        <begin position="36"/>
        <end position="57"/>
    </location>
</feature>
<dbReference type="InterPro" id="IPR023845">
    <property type="entry name" value="DUF3817_TM"/>
</dbReference>
<gene>
    <name evidence="8" type="ORF">LZC94_45340</name>
</gene>
<comment type="subcellular location">
    <subcellularLocation>
        <location evidence="1">Cell membrane</location>
        <topology evidence="1">Multi-pass membrane protein</topology>
    </subcellularLocation>
</comment>
<dbReference type="RefSeq" id="WP_394824656.1">
    <property type="nucleotide sequence ID" value="NZ_CP089984.1"/>
</dbReference>
<organism evidence="8 9">
    <name type="scientific">Pendulispora albinea</name>
    <dbReference type="NCBI Taxonomy" id="2741071"/>
    <lineage>
        <taxon>Bacteria</taxon>
        <taxon>Pseudomonadati</taxon>
        <taxon>Myxococcota</taxon>
        <taxon>Myxococcia</taxon>
        <taxon>Myxococcales</taxon>
        <taxon>Sorangiineae</taxon>
        <taxon>Pendulisporaceae</taxon>
        <taxon>Pendulispora</taxon>
    </lineage>
</organism>
<evidence type="ECO:0000256" key="4">
    <source>
        <dbReference type="ARBA" id="ARBA00022989"/>
    </source>
</evidence>
<dbReference type="Proteomes" id="UP001370348">
    <property type="component" value="Chromosome"/>
</dbReference>
<keyword evidence="2" id="KW-1003">Cell membrane</keyword>
<dbReference type="EMBL" id="CP089984">
    <property type="protein sequence ID" value="WXB15032.1"/>
    <property type="molecule type" value="Genomic_DNA"/>
</dbReference>
<keyword evidence="5 6" id="KW-0472">Membrane</keyword>
<evidence type="ECO:0000256" key="1">
    <source>
        <dbReference type="ARBA" id="ARBA00004651"/>
    </source>
</evidence>
<dbReference type="PANTHER" id="PTHR40077:SF1">
    <property type="entry name" value="MEMBRANE PROTEIN"/>
    <property type="match status" value="1"/>
</dbReference>